<dbReference type="EMBL" id="CP066802">
    <property type="protein sequence ID" value="QQM68246.1"/>
    <property type="molecule type" value="Genomic_DNA"/>
</dbReference>
<organism evidence="2 3">
    <name type="scientific">Actinomyces weissii</name>
    <dbReference type="NCBI Taxonomy" id="675090"/>
    <lineage>
        <taxon>Bacteria</taxon>
        <taxon>Bacillati</taxon>
        <taxon>Actinomycetota</taxon>
        <taxon>Actinomycetes</taxon>
        <taxon>Actinomycetales</taxon>
        <taxon>Actinomycetaceae</taxon>
        <taxon>Actinomyces</taxon>
    </lineage>
</organism>
<keyword evidence="3" id="KW-1185">Reference proteome</keyword>
<dbReference type="NCBIfam" id="NF041390">
    <property type="entry name" value="TadE_Rv3655c"/>
    <property type="match status" value="1"/>
</dbReference>
<accession>A0A7T7MB63</accession>
<feature type="transmembrane region" description="Helical" evidence="1">
    <location>
        <begin position="6"/>
        <end position="28"/>
    </location>
</feature>
<reference evidence="2 3" key="1">
    <citation type="submission" date="2020-12" db="EMBL/GenBank/DDBJ databases">
        <authorList>
            <person name="Zhou J."/>
        </authorList>
    </citation>
    <scope>NUCLEOTIDE SEQUENCE [LARGE SCALE GENOMIC DNA]</scope>
    <source>
        <strain evidence="2 3">CCUG 61299</strain>
    </source>
</reference>
<gene>
    <name evidence="2" type="ORF">JG540_00685</name>
</gene>
<evidence type="ECO:0000313" key="3">
    <source>
        <dbReference type="Proteomes" id="UP000595895"/>
    </source>
</evidence>
<evidence type="ECO:0000256" key="1">
    <source>
        <dbReference type="SAM" id="Phobius"/>
    </source>
</evidence>
<keyword evidence="1" id="KW-0812">Transmembrane</keyword>
<dbReference type="KEGG" id="awe:JG540_00685"/>
<sequence>MVTAELALAVPSVVLVLMLVLVAASAGLTQLRVADAARSAARQAARGQGDVVAAAQQVGGPVSVSVEAGELTCVRASRPVPGPLGGLGLVASARACAYTEPTGDGGARP</sequence>
<dbReference type="Proteomes" id="UP000595895">
    <property type="component" value="Chromosome"/>
</dbReference>
<keyword evidence="1" id="KW-1133">Transmembrane helix</keyword>
<evidence type="ECO:0000313" key="2">
    <source>
        <dbReference type="EMBL" id="QQM68246.1"/>
    </source>
</evidence>
<dbReference type="AlphaFoldDB" id="A0A7T7MB63"/>
<dbReference type="InterPro" id="IPR049790">
    <property type="entry name" value="Rv3655c/TadE"/>
</dbReference>
<name>A0A7T7MB63_9ACTO</name>
<keyword evidence="1" id="KW-0472">Membrane</keyword>
<proteinExistence type="predicted"/>
<protein>
    <submittedName>
        <fullName evidence="2">Pilus assembly protein TadE</fullName>
    </submittedName>
</protein>